<proteinExistence type="inferred from homology"/>
<dbReference type="InterPro" id="IPR006139">
    <property type="entry name" value="D-isomer_2_OHA_DH_cat_dom"/>
</dbReference>
<evidence type="ECO:0000259" key="5">
    <source>
        <dbReference type="Pfam" id="PF00389"/>
    </source>
</evidence>
<name>B4D8A9_9BACT</name>
<feature type="domain" description="D-isomer specific 2-hydroxyacid dehydrogenase NAD-binding" evidence="6">
    <location>
        <begin position="138"/>
        <end position="351"/>
    </location>
</feature>
<evidence type="ECO:0000256" key="2">
    <source>
        <dbReference type="ARBA" id="ARBA00023002"/>
    </source>
</evidence>
<dbReference type="GO" id="GO:0008720">
    <property type="term" value="F:D-lactate dehydrogenase (NAD+) activity"/>
    <property type="evidence" value="ECO:0007669"/>
    <property type="project" value="TreeGrafter"/>
</dbReference>
<dbReference type="PROSITE" id="PS00065">
    <property type="entry name" value="D_2_HYDROXYACID_DH_1"/>
    <property type="match status" value="1"/>
</dbReference>
<dbReference type="eggNOG" id="COG1052">
    <property type="taxonomic scope" value="Bacteria"/>
</dbReference>
<protein>
    <submittedName>
        <fullName evidence="7">D-isomer specific 2-hydroxyacid dehydrogenase NAD-binding</fullName>
    </submittedName>
</protein>
<comment type="caution">
    <text evidence="7">The sequence shown here is derived from an EMBL/GenBank/DDBJ whole genome shotgun (WGS) entry which is preliminary data.</text>
</comment>
<dbReference type="AlphaFoldDB" id="B4D8A9"/>
<dbReference type="Pfam" id="PF02826">
    <property type="entry name" value="2-Hacid_dh_C"/>
    <property type="match status" value="1"/>
</dbReference>
<keyword evidence="8" id="KW-1185">Reference proteome</keyword>
<dbReference type="InterPro" id="IPR036291">
    <property type="entry name" value="NAD(P)-bd_dom_sf"/>
</dbReference>
<dbReference type="PROSITE" id="PS00670">
    <property type="entry name" value="D_2_HYDROXYACID_DH_2"/>
    <property type="match status" value="1"/>
</dbReference>
<dbReference type="STRING" id="497964.CfE428DRAFT_5149"/>
<dbReference type="PANTHER" id="PTHR43026">
    <property type="entry name" value="2-HYDROXYACID DEHYDROGENASE HOMOLOG 1-RELATED"/>
    <property type="match status" value="1"/>
</dbReference>
<dbReference type="PROSITE" id="PS00671">
    <property type="entry name" value="D_2_HYDROXYACID_DH_3"/>
    <property type="match status" value="1"/>
</dbReference>
<dbReference type="PANTHER" id="PTHR43026:SF1">
    <property type="entry name" value="2-HYDROXYACID DEHYDROGENASE HOMOLOG 1-RELATED"/>
    <property type="match status" value="1"/>
</dbReference>
<evidence type="ECO:0000256" key="3">
    <source>
        <dbReference type="ARBA" id="ARBA00023027"/>
    </source>
</evidence>
<dbReference type="InterPro" id="IPR029752">
    <property type="entry name" value="D-isomer_DH_CS1"/>
</dbReference>
<feature type="domain" description="D-isomer specific 2-hydroxyacid dehydrogenase catalytic" evidence="5">
    <location>
        <begin position="43"/>
        <end position="378"/>
    </location>
</feature>
<dbReference type="SUPFAM" id="SSF52283">
    <property type="entry name" value="Formate/glycerate dehydrogenase catalytic domain-like"/>
    <property type="match status" value="1"/>
</dbReference>
<reference evidence="7 8" key="1">
    <citation type="journal article" date="2011" name="J. Bacteriol.">
        <title>Genome sequence of Chthoniobacter flavus Ellin428, an aerobic heterotrophic soil bacterium.</title>
        <authorList>
            <person name="Kant R."/>
            <person name="van Passel M.W."/>
            <person name="Palva A."/>
            <person name="Lucas S."/>
            <person name="Lapidus A."/>
            <person name="Glavina Del Rio T."/>
            <person name="Dalin E."/>
            <person name="Tice H."/>
            <person name="Bruce D."/>
            <person name="Goodwin L."/>
            <person name="Pitluck S."/>
            <person name="Larimer F.W."/>
            <person name="Land M.L."/>
            <person name="Hauser L."/>
            <person name="Sangwan P."/>
            <person name="de Vos W.M."/>
            <person name="Janssen P.H."/>
            <person name="Smidt H."/>
        </authorList>
    </citation>
    <scope>NUCLEOTIDE SEQUENCE [LARGE SCALE GENOMIC DNA]</scope>
    <source>
        <strain evidence="7 8">Ellin428</strain>
    </source>
</reference>
<dbReference type="Gene3D" id="3.40.50.720">
    <property type="entry name" value="NAD(P)-binding Rossmann-like Domain"/>
    <property type="match status" value="2"/>
</dbReference>
<keyword evidence="3" id="KW-0520">NAD</keyword>
<dbReference type="InterPro" id="IPR058205">
    <property type="entry name" value="D-LDH-like"/>
</dbReference>
<dbReference type="InterPro" id="IPR029753">
    <property type="entry name" value="D-isomer_DH_CS"/>
</dbReference>
<evidence type="ECO:0000313" key="8">
    <source>
        <dbReference type="Proteomes" id="UP000005824"/>
    </source>
</evidence>
<organism evidence="7 8">
    <name type="scientific">Chthoniobacter flavus Ellin428</name>
    <dbReference type="NCBI Taxonomy" id="497964"/>
    <lineage>
        <taxon>Bacteria</taxon>
        <taxon>Pseudomonadati</taxon>
        <taxon>Verrucomicrobiota</taxon>
        <taxon>Spartobacteria</taxon>
        <taxon>Chthoniobacterales</taxon>
        <taxon>Chthoniobacteraceae</taxon>
        <taxon>Chthoniobacter</taxon>
    </lineage>
</organism>
<evidence type="ECO:0000256" key="4">
    <source>
        <dbReference type="RuleBase" id="RU003719"/>
    </source>
</evidence>
<dbReference type="InterPro" id="IPR006140">
    <property type="entry name" value="D-isomer_DH_NAD-bd"/>
</dbReference>
<evidence type="ECO:0000256" key="1">
    <source>
        <dbReference type="ARBA" id="ARBA00005854"/>
    </source>
</evidence>
<comment type="similarity">
    <text evidence="1 4">Belongs to the D-isomer specific 2-hydroxyacid dehydrogenase family.</text>
</comment>
<dbReference type="EMBL" id="ABVL01000021">
    <property type="protein sequence ID" value="EDY17302.1"/>
    <property type="molecule type" value="Genomic_DNA"/>
</dbReference>
<dbReference type="SUPFAM" id="SSF51735">
    <property type="entry name" value="NAD(P)-binding Rossmann-fold domains"/>
    <property type="match status" value="1"/>
</dbReference>
<evidence type="ECO:0000259" key="6">
    <source>
        <dbReference type="Pfam" id="PF02826"/>
    </source>
</evidence>
<accession>B4D8A9</accession>
<dbReference type="GO" id="GO:0051287">
    <property type="term" value="F:NAD binding"/>
    <property type="evidence" value="ECO:0007669"/>
    <property type="project" value="InterPro"/>
</dbReference>
<dbReference type="Pfam" id="PF00389">
    <property type="entry name" value="2-Hacid_dh"/>
    <property type="match status" value="1"/>
</dbReference>
<dbReference type="Proteomes" id="UP000005824">
    <property type="component" value="Unassembled WGS sequence"/>
</dbReference>
<gene>
    <name evidence="7" type="ORF">CfE428DRAFT_5149</name>
</gene>
<dbReference type="InParanoid" id="B4D8A9"/>
<sequence>MAARERPVIHPLRPQSVISASLRQRRCDSLPHSHLSTVIIYFVETEEAEQEYYSDQLSAHDLRFVSQLGEVGDDAEAISIFINSRITSKFLETHPRLRFIATRSTAIDHFDLPACRERQITISNVNDYGFTTVAEHTFALILALSRRLREVMLAPKGGAFSYAANRGFDLAGKTIGIIGMGRIGQRVAELAHAFRMTVLAYDIDHPTKLEQTLDFKFVELDEVLREAQILTLHAPLTAETYHILNRQTFAKCRPGVLVVNTARGALIDAQALREALDSGQVGGAGLDVLQDERVMRQSFSNIIAADIVQHLRSDATAYDARDADRVRELQELMLGDALLSKSNVVFTPHVAFNSVEAVERVQQVTVENITAFVAGGPINLVP</sequence>
<evidence type="ECO:0000313" key="7">
    <source>
        <dbReference type="EMBL" id="EDY17302.1"/>
    </source>
</evidence>
<keyword evidence="2 4" id="KW-0560">Oxidoreductase</keyword>